<evidence type="ECO:0000313" key="1">
    <source>
        <dbReference type="EMBL" id="KKN19682.1"/>
    </source>
</evidence>
<reference evidence="1" key="1">
    <citation type="journal article" date="2015" name="Nature">
        <title>Complex archaea that bridge the gap between prokaryotes and eukaryotes.</title>
        <authorList>
            <person name="Spang A."/>
            <person name="Saw J.H."/>
            <person name="Jorgensen S.L."/>
            <person name="Zaremba-Niedzwiedzka K."/>
            <person name="Martijn J."/>
            <person name="Lind A.E."/>
            <person name="van Eijk R."/>
            <person name="Schleper C."/>
            <person name="Guy L."/>
            <person name="Ettema T.J."/>
        </authorList>
    </citation>
    <scope>NUCLEOTIDE SEQUENCE</scope>
</reference>
<organism evidence="1">
    <name type="scientific">marine sediment metagenome</name>
    <dbReference type="NCBI Taxonomy" id="412755"/>
    <lineage>
        <taxon>unclassified sequences</taxon>
        <taxon>metagenomes</taxon>
        <taxon>ecological metagenomes</taxon>
    </lineage>
</organism>
<protein>
    <submittedName>
        <fullName evidence="1">Uncharacterized protein</fullName>
    </submittedName>
</protein>
<dbReference type="AlphaFoldDB" id="A0A0F9P5H5"/>
<accession>A0A0F9P5H5</accession>
<name>A0A0F9P5H5_9ZZZZ</name>
<gene>
    <name evidence="1" type="ORF">LCGC14_0943260</name>
</gene>
<proteinExistence type="predicted"/>
<dbReference type="EMBL" id="LAZR01003311">
    <property type="protein sequence ID" value="KKN19682.1"/>
    <property type="molecule type" value="Genomic_DNA"/>
</dbReference>
<comment type="caution">
    <text evidence="1">The sequence shown here is derived from an EMBL/GenBank/DDBJ whole genome shotgun (WGS) entry which is preliminary data.</text>
</comment>
<sequence>MPAFSGITRALFDAKYTETADLAAPSAPISIVKPITWTSGNANRFYEETITLAATSVNRDLFGSLTDIYGNTISLVTLRALLIVNKSTTATDVLTVSGNFIATVLLSGTTPTLKLGPGGILYVTNDTDGYVVTATTADVITIDSGADTFDVDFVFIGVQ</sequence>